<name>A0A4Y8IF34_9BACI</name>
<accession>A0A4Y8IF34</accession>
<sequence length="139" mass="15727">MRNIDLMSQAGQFIIEHKNDILEHLLNEEHSTQIKGLLGHLILLIGDRISFGDHAITQDEIKNSGYDIQCTNHSKKTFLDFVNILPSVNTSIWDVITEKQRENVLDSDSKLSLNQEIESTILCFNAGFVSAIVEEDLMT</sequence>
<evidence type="ECO:0000313" key="2">
    <source>
        <dbReference type="Proteomes" id="UP000297975"/>
    </source>
</evidence>
<dbReference type="Proteomes" id="UP000297975">
    <property type="component" value="Unassembled WGS sequence"/>
</dbReference>
<protein>
    <submittedName>
        <fullName evidence="1">Uncharacterized protein</fullName>
    </submittedName>
</protein>
<dbReference type="AlphaFoldDB" id="A0A4Y8IF34"/>
<comment type="caution">
    <text evidence="1">The sequence shown here is derived from an EMBL/GenBank/DDBJ whole genome shotgun (WGS) entry which is preliminary data.</text>
</comment>
<reference evidence="1 2" key="1">
    <citation type="submission" date="2019-03" db="EMBL/GenBank/DDBJ databases">
        <authorList>
            <person name="He R.-H."/>
        </authorList>
    </citation>
    <scope>NUCLEOTIDE SEQUENCE [LARGE SCALE GENOMIC DNA]</scope>
    <source>
        <strain evidence="2">SH 714</strain>
    </source>
</reference>
<dbReference type="RefSeq" id="WP_134340852.1">
    <property type="nucleotide sequence ID" value="NZ_SOPW01000014.1"/>
</dbReference>
<organism evidence="1 2">
    <name type="scientific">Filobacillus milosensis</name>
    <dbReference type="NCBI Taxonomy" id="94137"/>
    <lineage>
        <taxon>Bacteria</taxon>
        <taxon>Bacillati</taxon>
        <taxon>Bacillota</taxon>
        <taxon>Bacilli</taxon>
        <taxon>Bacillales</taxon>
        <taxon>Bacillaceae</taxon>
        <taxon>Filobacillus</taxon>
    </lineage>
</organism>
<keyword evidence="2" id="KW-1185">Reference proteome</keyword>
<dbReference type="EMBL" id="SOPW01000014">
    <property type="protein sequence ID" value="TFB15108.1"/>
    <property type="molecule type" value="Genomic_DNA"/>
</dbReference>
<gene>
    <name evidence="1" type="ORF">E3U55_12715</name>
</gene>
<evidence type="ECO:0000313" key="1">
    <source>
        <dbReference type="EMBL" id="TFB15108.1"/>
    </source>
</evidence>
<proteinExistence type="predicted"/>